<dbReference type="OrthoDB" id="6292721at2"/>
<evidence type="ECO:0000313" key="2">
    <source>
        <dbReference type="EMBL" id="SHO57856.1"/>
    </source>
</evidence>
<dbReference type="RefSeq" id="WP_073585215.1">
    <property type="nucleotide sequence ID" value="NZ_AP024897.1"/>
</dbReference>
<feature type="chain" id="PRO_5012523149" description="Lipoprotein" evidence="1">
    <location>
        <begin position="29"/>
        <end position="161"/>
    </location>
</feature>
<dbReference type="PROSITE" id="PS51257">
    <property type="entry name" value="PROKAR_LIPOPROTEIN"/>
    <property type="match status" value="1"/>
</dbReference>
<evidence type="ECO:0000256" key="1">
    <source>
        <dbReference type="SAM" id="SignalP"/>
    </source>
</evidence>
<protein>
    <recommendedName>
        <fullName evidence="4">Lipoprotein</fullName>
    </recommendedName>
</protein>
<feature type="signal peptide" evidence="1">
    <location>
        <begin position="1"/>
        <end position="28"/>
    </location>
</feature>
<dbReference type="AlphaFoldDB" id="A0A1M7YZI9"/>
<name>A0A1M7YZI9_9VIBR</name>
<keyword evidence="3" id="KW-1185">Reference proteome</keyword>
<evidence type="ECO:0000313" key="3">
    <source>
        <dbReference type="Proteomes" id="UP000184600"/>
    </source>
</evidence>
<sequence length="161" mass="17524">MKNRLLRAALLAVAITATLSGCSGEATSFEVNDVSVSDFPYTMNSKPAVDITIKQDEHNFCSVTLLRSDIAQSFNATLEHKSTGRIGASCNIDGNTFILSSKHPTKASVLIDSLDKAGKQAKIHVSLKLVNVKTLKDYFILDDIEIHFSGKQVINLITMPK</sequence>
<evidence type="ECO:0008006" key="4">
    <source>
        <dbReference type="Google" id="ProtNLM"/>
    </source>
</evidence>
<accession>A0A1M7YZI9</accession>
<dbReference type="STRING" id="1117707.VQ7734_03626"/>
<proteinExistence type="predicted"/>
<organism evidence="2 3">
    <name type="scientific">Vibrio quintilis</name>
    <dbReference type="NCBI Taxonomy" id="1117707"/>
    <lineage>
        <taxon>Bacteria</taxon>
        <taxon>Pseudomonadati</taxon>
        <taxon>Pseudomonadota</taxon>
        <taxon>Gammaproteobacteria</taxon>
        <taxon>Vibrionales</taxon>
        <taxon>Vibrionaceae</taxon>
        <taxon>Vibrio</taxon>
    </lineage>
</organism>
<dbReference type="EMBL" id="FRFG01000048">
    <property type="protein sequence ID" value="SHO57856.1"/>
    <property type="molecule type" value="Genomic_DNA"/>
</dbReference>
<gene>
    <name evidence="2" type="ORF">VQ7734_03626</name>
</gene>
<dbReference type="Proteomes" id="UP000184600">
    <property type="component" value="Unassembled WGS sequence"/>
</dbReference>
<reference evidence="3" key="1">
    <citation type="submission" date="2016-12" db="EMBL/GenBank/DDBJ databases">
        <authorList>
            <person name="Rodrigo-Torres L."/>
            <person name="Arahal R.D."/>
            <person name="Lucena T."/>
        </authorList>
    </citation>
    <scope>NUCLEOTIDE SEQUENCE [LARGE SCALE GENOMIC DNA]</scope>
</reference>
<keyword evidence="1" id="KW-0732">Signal</keyword>